<evidence type="ECO:0000259" key="3">
    <source>
        <dbReference type="PROSITE" id="PS50222"/>
    </source>
</evidence>
<reference evidence="5" key="1">
    <citation type="submission" date="2016-10" db="EMBL/GenBank/DDBJ databases">
        <authorList>
            <person name="Varghese N."/>
            <person name="Submissions S."/>
        </authorList>
    </citation>
    <scope>NUCLEOTIDE SEQUENCE [LARGE SCALE GENOMIC DNA]</scope>
    <source>
        <strain evidence="5">DSM 28881</strain>
    </source>
</reference>
<feature type="signal peptide" evidence="2">
    <location>
        <begin position="1"/>
        <end position="25"/>
    </location>
</feature>
<feature type="domain" description="EF-hand" evidence="3">
    <location>
        <begin position="57"/>
        <end position="92"/>
    </location>
</feature>
<dbReference type="STRING" id="1144750.SAMN05443431_10584"/>
<gene>
    <name evidence="4" type="ORF">SAMN05443431_10584</name>
</gene>
<dbReference type="InterPro" id="IPR018247">
    <property type="entry name" value="EF_Hand_1_Ca_BS"/>
</dbReference>
<keyword evidence="2" id="KW-0732">Signal</keyword>
<evidence type="ECO:0000256" key="1">
    <source>
        <dbReference type="SAM" id="MobiDB-lite"/>
    </source>
</evidence>
<dbReference type="Gene3D" id="1.10.238.10">
    <property type="entry name" value="EF-hand"/>
    <property type="match status" value="1"/>
</dbReference>
<dbReference type="GO" id="GO:0005509">
    <property type="term" value="F:calcium ion binding"/>
    <property type="evidence" value="ECO:0007669"/>
    <property type="project" value="InterPro"/>
</dbReference>
<dbReference type="EMBL" id="FORM01000005">
    <property type="protein sequence ID" value="SFJ20016.1"/>
    <property type="molecule type" value="Genomic_DNA"/>
</dbReference>
<organism evidence="4 5">
    <name type="scientific">Olleya namhaensis</name>
    <dbReference type="NCBI Taxonomy" id="1144750"/>
    <lineage>
        <taxon>Bacteria</taxon>
        <taxon>Pseudomonadati</taxon>
        <taxon>Bacteroidota</taxon>
        <taxon>Flavobacteriia</taxon>
        <taxon>Flavobacteriales</taxon>
        <taxon>Flavobacteriaceae</taxon>
    </lineage>
</organism>
<dbReference type="InterPro" id="IPR011992">
    <property type="entry name" value="EF-hand-dom_pair"/>
</dbReference>
<evidence type="ECO:0000313" key="4">
    <source>
        <dbReference type="EMBL" id="SFJ20016.1"/>
    </source>
</evidence>
<keyword evidence="5" id="KW-1185">Reference proteome</keyword>
<dbReference type="Proteomes" id="UP000199559">
    <property type="component" value="Unassembled WGS sequence"/>
</dbReference>
<accession>A0A1I3PG75</accession>
<feature type="region of interest" description="Disordered" evidence="1">
    <location>
        <begin position="44"/>
        <end position="70"/>
    </location>
</feature>
<evidence type="ECO:0000313" key="5">
    <source>
        <dbReference type="Proteomes" id="UP000199559"/>
    </source>
</evidence>
<evidence type="ECO:0000256" key="2">
    <source>
        <dbReference type="SAM" id="SignalP"/>
    </source>
</evidence>
<feature type="chain" id="PRO_5011635742" evidence="2">
    <location>
        <begin position="26"/>
        <end position="94"/>
    </location>
</feature>
<feature type="compositionally biased region" description="Basic and acidic residues" evidence="1">
    <location>
        <begin position="49"/>
        <end position="69"/>
    </location>
</feature>
<dbReference type="InterPro" id="IPR002048">
    <property type="entry name" value="EF_hand_dom"/>
</dbReference>
<dbReference type="AlphaFoldDB" id="A0A1I3PG75"/>
<name>A0A1I3PG75_9FLAO</name>
<proteinExistence type="predicted"/>
<dbReference type="Pfam" id="PF13202">
    <property type="entry name" value="EF-hand_5"/>
    <property type="match status" value="2"/>
</dbReference>
<dbReference type="PROSITE" id="PS50222">
    <property type="entry name" value="EF_HAND_2"/>
    <property type="match status" value="1"/>
</dbReference>
<dbReference type="RefSeq" id="WP_090839687.1">
    <property type="nucleotide sequence ID" value="NZ_FORM01000005.1"/>
</dbReference>
<sequence length="94" mass="10597">MKKNILSTAVLVFGLTVLNVNSVNAQSNDRQKKEPPTFSQLLEEMDKDEDGKLSKAEIKGPLKNDFDKIDTDEDGFISEAEFKKAPKPERKSRN</sequence>
<dbReference type="SUPFAM" id="SSF47473">
    <property type="entry name" value="EF-hand"/>
    <property type="match status" value="1"/>
</dbReference>
<protein>
    <submittedName>
        <fullName evidence="4">EF hand</fullName>
    </submittedName>
</protein>
<dbReference type="PROSITE" id="PS00018">
    <property type="entry name" value="EF_HAND_1"/>
    <property type="match status" value="1"/>
</dbReference>